<organism evidence="1 2">
    <name type="scientific">Geomonas oryzisoli</name>
    <dbReference type="NCBI Taxonomy" id="2847992"/>
    <lineage>
        <taxon>Bacteria</taxon>
        <taxon>Pseudomonadati</taxon>
        <taxon>Thermodesulfobacteriota</taxon>
        <taxon>Desulfuromonadia</taxon>
        <taxon>Geobacterales</taxon>
        <taxon>Geobacteraceae</taxon>
        <taxon>Geomonas</taxon>
    </lineage>
</organism>
<accession>A0ABX8J9R4</accession>
<sequence length="121" mass="14409">MLMLEEQLSVPTVARRDEPLENLTENPRFAIVHQCPTRCWKVAMPTVLRSGTYRFHFYSDEGKEPPHIHVETPDGECKFWLEPIRLARNKGVSPLILRDIERTVYQNKELFLEKFYEIHKR</sequence>
<name>A0ABX8J9R4_9BACT</name>
<dbReference type="Proteomes" id="UP000683557">
    <property type="component" value="Chromosome"/>
</dbReference>
<evidence type="ECO:0000313" key="2">
    <source>
        <dbReference type="Proteomes" id="UP000683557"/>
    </source>
</evidence>
<dbReference type="Pfam" id="PF13711">
    <property type="entry name" value="DUF4160"/>
    <property type="match status" value="1"/>
</dbReference>
<protein>
    <submittedName>
        <fullName evidence="1">DUF4160 domain-containing protein</fullName>
    </submittedName>
</protein>
<evidence type="ECO:0000313" key="1">
    <source>
        <dbReference type="EMBL" id="QWV92280.1"/>
    </source>
</evidence>
<keyword evidence="2" id="KW-1185">Reference proteome</keyword>
<dbReference type="EMBL" id="CP076723">
    <property type="protein sequence ID" value="QWV92280.1"/>
    <property type="molecule type" value="Genomic_DNA"/>
</dbReference>
<reference evidence="1 2" key="1">
    <citation type="submission" date="2021-06" db="EMBL/GenBank/DDBJ databases">
        <title>Gemonas diversity in paddy soil.</title>
        <authorList>
            <person name="Liu G."/>
        </authorList>
    </citation>
    <scope>NUCLEOTIDE SEQUENCE [LARGE SCALE GENOMIC DNA]</scope>
    <source>
        <strain evidence="1 2">RG10</strain>
    </source>
</reference>
<dbReference type="InterPro" id="IPR025427">
    <property type="entry name" value="DUF4160"/>
</dbReference>
<proteinExistence type="predicted"/>
<gene>
    <name evidence="1" type="ORF">KP004_13790</name>
</gene>